<dbReference type="AlphaFoldDB" id="A0A850P0Q6"/>
<organism evidence="1 2">
    <name type="scientific">Endobacter medicaginis</name>
    <dbReference type="NCBI Taxonomy" id="1181271"/>
    <lineage>
        <taxon>Bacteria</taxon>
        <taxon>Pseudomonadati</taxon>
        <taxon>Pseudomonadota</taxon>
        <taxon>Alphaproteobacteria</taxon>
        <taxon>Acetobacterales</taxon>
        <taxon>Acetobacteraceae</taxon>
        <taxon>Endobacter</taxon>
    </lineage>
</organism>
<reference evidence="1 2" key="1">
    <citation type="submission" date="2020-06" db="EMBL/GenBank/DDBJ databases">
        <title>Description of novel acetic acid bacteria.</title>
        <authorList>
            <person name="Sombolestani A."/>
        </authorList>
    </citation>
    <scope>NUCLEOTIDE SEQUENCE [LARGE SCALE GENOMIC DNA]</scope>
    <source>
        <strain evidence="1 2">LMG 26838</strain>
    </source>
</reference>
<dbReference type="PANTHER" id="PTHR30386">
    <property type="entry name" value="MEMBRANE FUSION SUBUNIT OF EMRAB-TOLC MULTIDRUG EFFLUX PUMP"/>
    <property type="match status" value="1"/>
</dbReference>
<feature type="non-terminal residue" evidence="1">
    <location>
        <position position="1"/>
    </location>
</feature>
<dbReference type="EMBL" id="JABXXQ010000896">
    <property type="protein sequence ID" value="NVN32498.1"/>
    <property type="molecule type" value="Genomic_DNA"/>
</dbReference>
<gene>
    <name evidence="1" type="ORF">HUK83_19400</name>
</gene>
<dbReference type="InterPro" id="IPR050739">
    <property type="entry name" value="MFP"/>
</dbReference>
<comment type="caution">
    <text evidence="1">The sequence shown here is derived from an EMBL/GenBank/DDBJ whole genome shotgun (WGS) entry which is preliminary data.</text>
</comment>
<evidence type="ECO:0000313" key="1">
    <source>
        <dbReference type="EMBL" id="NVN32498.1"/>
    </source>
</evidence>
<evidence type="ECO:0000313" key="2">
    <source>
        <dbReference type="Proteomes" id="UP000565205"/>
    </source>
</evidence>
<feature type="non-terminal residue" evidence="1">
    <location>
        <position position="184"/>
    </location>
</feature>
<accession>A0A850P0Q6</accession>
<protein>
    <submittedName>
        <fullName evidence="1">HlyD family secretion protein</fullName>
    </submittedName>
</protein>
<name>A0A850P0Q6_9PROT</name>
<dbReference type="Gene3D" id="2.40.30.170">
    <property type="match status" value="1"/>
</dbReference>
<dbReference type="PANTHER" id="PTHR30386:SF24">
    <property type="entry name" value="MULTIDRUG RESISTANCE EFFLUX PUMP"/>
    <property type="match status" value="1"/>
</dbReference>
<dbReference type="RefSeq" id="WP_176627340.1">
    <property type="nucleotide sequence ID" value="NZ_JABXXQ010000896.1"/>
</dbReference>
<proteinExistence type="predicted"/>
<dbReference type="SUPFAM" id="SSF111369">
    <property type="entry name" value="HlyD-like secretion proteins"/>
    <property type="match status" value="1"/>
</dbReference>
<sequence>QAARHQLDVLKAQSEAARATLRADHAQLDQAQLNLSYTRIPAPVDGTIAQRSVQVGDYVGPGTTLMTVVPLDRIYIIANYREVALRHVLPGQHVRIHVDAYDIDLDGIVQGIPPSSGAVYSPIPPNNATGNFTKIVQRLPVKIEVSPGQPLARLLRAGFSVETTIETGLADVVGRQRGSDRDVT</sequence>
<dbReference type="Proteomes" id="UP000565205">
    <property type="component" value="Unassembled WGS sequence"/>
</dbReference>